<dbReference type="GO" id="GO:0042802">
    <property type="term" value="F:identical protein binding"/>
    <property type="evidence" value="ECO:0007669"/>
    <property type="project" value="InterPro"/>
</dbReference>
<reference evidence="4" key="1">
    <citation type="submission" date="2018-11" db="EMBL/GenBank/DDBJ databases">
        <authorList>
            <person name="Alioto T."/>
            <person name="Alioto T."/>
        </authorList>
    </citation>
    <scope>NUCLEOTIDE SEQUENCE</scope>
</reference>
<dbReference type="AlphaFoldDB" id="A0A8B6DS34"/>
<feature type="compositionally biased region" description="Polar residues" evidence="2">
    <location>
        <begin position="118"/>
        <end position="135"/>
    </location>
</feature>
<dbReference type="InterPro" id="IPR051756">
    <property type="entry name" value="Centrosomal_MT-associated"/>
</dbReference>
<dbReference type="InterPro" id="IPR025913">
    <property type="entry name" value="Cep57_CLD"/>
</dbReference>
<accession>A0A8B6DS34</accession>
<keyword evidence="1" id="KW-0175">Coiled coil</keyword>
<protein>
    <submittedName>
        <fullName evidence="4">Centrosomal protein CEP57</fullName>
    </submittedName>
</protein>
<gene>
    <name evidence="4" type="ORF">MGAL_10B060079</name>
</gene>
<dbReference type="GO" id="GO:0043015">
    <property type="term" value="F:gamma-tubulin binding"/>
    <property type="evidence" value="ECO:0007669"/>
    <property type="project" value="InterPro"/>
</dbReference>
<feature type="domain" description="Cep57 centrosome localisation" evidence="3">
    <location>
        <begin position="66"/>
        <end position="215"/>
    </location>
</feature>
<dbReference type="GO" id="GO:0008017">
    <property type="term" value="F:microtubule binding"/>
    <property type="evidence" value="ECO:0007669"/>
    <property type="project" value="TreeGrafter"/>
</dbReference>
<organism evidence="4 5">
    <name type="scientific">Mytilus galloprovincialis</name>
    <name type="common">Mediterranean mussel</name>
    <dbReference type="NCBI Taxonomy" id="29158"/>
    <lineage>
        <taxon>Eukaryota</taxon>
        <taxon>Metazoa</taxon>
        <taxon>Spiralia</taxon>
        <taxon>Lophotrochozoa</taxon>
        <taxon>Mollusca</taxon>
        <taxon>Bivalvia</taxon>
        <taxon>Autobranchia</taxon>
        <taxon>Pteriomorphia</taxon>
        <taxon>Mytilida</taxon>
        <taxon>Mytiloidea</taxon>
        <taxon>Mytilidae</taxon>
        <taxon>Mytilinae</taxon>
        <taxon>Mytilus</taxon>
    </lineage>
</organism>
<dbReference type="SUPFAM" id="SSF57997">
    <property type="entry name" value="Tropomyosin"/>
    <property type="match status" value="1"/>
</dbReference>
<evidence type="ECO:0000256" key="2">
    <source>
        <dbReference type="SAM" id="MobiDB-lite"/>
    </source>
</evidence>
<keyword evidence="5" id="KW-1185">Reference proteome</keyword>
<evidence type="ECO:0000256" key="1">
    <source>
        <dbReference type="SAM" id="Coils"/>
    </source>
</evidence>
<dbReference type="Pfam" id="PF14073">
    <property type="entry name" value="Cep57_CLD"/>
    <property type="match status" value="1"/>
</dbReference>
<feature type="coiled-coil region" evidence="1">
    <location>
        <begin position="64"/>
        <end position="98"/>
    </location>
</feature>
<dbReference type="PANTHER" id="PTHR19336:SF9">
    <property type="entry name" value="SPINDLE POLE BODY PROTEIN PPC89"/>
    <property type="match status" value="1"/>
</dbReference>
<feature type="region of interest" description="Disordered" evidence="2">
    <location>
        <begin position="113"/>
        <end position="135"/>
    </location>
</feature>
<name>A0A8B6DS34_MYTGA</name>
<proteinExistence type="predicted"/>
<comment type="caution">
    <text evidence="4">The sequence shown here is derived from an EMBL/GenBank/DDBJ whole genome shotgun (WGS) entry which is preliminary data.</text>
</comment>
<sequence length="216" mass="25201">MIKTFSPHMGSLRSPTKRPLYRNQDESFTLNHDNTLYHEYPNKPFINDDYRQTKPTKAYPENNRTAVISALKNLQDKIRKLELERGAAEDNLKSLAIETNKYRDILQRDRDIEEPRQSAVSKNTQELESQLSSAETRSQLLEKQLDYMRKMVQNAESDRQDAMVTNALMKTKDRYGLSTTELKDHDHKISDLEREHLKLTATQTLSEVKIQKCSTK</sequence>
<evidence type="ECO:0000313" key="4">
    <source>
        <dbReference type="EMBL" id="VDI23429.1"/>
    </source>
</evidence>
<evidence type="ECO:0000313" key="5">
    <source>
        <dbReference type="Proteomes" id="UP000596742"/>
    </source>
</evidence>
<dbReference type="GO" id="GO:0005813">
    <property type="term" value="C:centrosome"/>
    <property type="evidence" value="ECO:0007669"/>
    <property type="project" value="TreeGrafter"/>
</dbReference>
<evidence type="ECO:0000259" key="3">
    <source>
        <dbReference type="Pfam" id="PF14073"/>
    </source>
</evidence>
<dbReference type="PANTHER" id="PTHR19336">
    <property type="entry name" value="UNCHARACTERIZED DUF1167"/>
    <property type="match status" value="1"/>
</dbReference>
<dbReference type="EMBL" id="UYJE01003924">
    <property type="protein sequence ID" value="VDI23429.1"/>
    <property type="molecule type" value="Genomic_DNA"/>
</dbReference>
<dbReference type="Proteomes" id="UP000596742">
    <property type="component" value="Unassembled WGS sequence"/>
</dbReference>